<comment type="caution">
    <text evidence="3">The sequence shown here is derived from an EMBL/GenBank/DDBJ whole genome shotgun (WGS) entry which is preliminary data.</text>
</comment>
<sequence>MLDIKPIRLQRHLMLITLAGLCTACATGGGSFDRHALPSPIVINTWDTGPSEQDHVLEGVLQPPPSAHPEYGFTAAEPYIIRTSNAAQPVDPDRATADQDDQFDTTLYHRHPDTVSDTHPASERISINPETWRAKPGIQDYTSYLEGDNDGQYLLLADASNVLKTATFTYTRLGMVQLAPENRYDPSLSNIFYKGSLRPEAIPVSGRATYEGYWERALATLANDYVNGYRGNTLTVSKASFEVDFSTRKLSGTLDGRNGERRQGYTIQADITGADFLGVATPLEYSNVQEDAVLSGSFFGPQAAELAGRLVGIHRNAVGVFAARQTSASNIVEGEASSLAIGLHADASATEAPTSVFQDARTLAYSGNIHVLRFNGTDIDLRQLSTDQGLSCCVEPQFQFIQIGALPVDSDGQKSEKVMYFTQGTLTPLADMPASGQASYRGRWLAFGRAPKGQAYIASTEHAARFTADFDARTLTGTLQGPSGADLIDVRANIQGNRFNGTTHILSRLSSDSQGINIASDAVIRGSGQLSGAFHGPGANELAGHFINEDKRFGGVFGAKQRIPLKTAAEGRHP</sequence>
<dbReference type="EMBL" id="JACCEW010000005">
    <property type="protein sequence ID" value="NYT38404.1"/>
    <property type="molecule type" value="Genomic_DNA"/>
</dbReference>
<dbReference type="AlphaFoldDB" id="A0A853FC64"/>
<dbReference type="Gene3D" id="2.40.160.90">
    <property type="match status" value="2"/>
</dbReference>
<comment type="subcellular location">
    <subcellularLocation>
        <location evidence="1">Cell outer membrane</location>
    </subcellularLocation>
</comment>
<dbReference type="InterPro" id="IPR011250">
    <property type="entry name" value="OMP/PagP_B-barrel"/>
</dbReference>
<dbReference type="InterPro" id="IPR001677">
    <property type="entry name" value="TbpB_B_D"/>
</dbReference>
<feature type="domain" description="Transferrin-binding protein B C-lobe/N-lobe beta-barrel" evidence="2">
    <location>
        <begin position="202"/>
        <end position="325"/>
    </location>
</feature>
<protein>
    <submittedName>
        <fullName evidence="3">Transferrin-binding protein-like solute binding protein</fullName>
    </submittedName>
</protein>
<keyword evidence="4" id="KW-1185">Reference proteome</keyword>
<dbReference type="SUPFAM" id="SSF56925">
    <property type="entry name" value="OMPA-like"/>
    <property type="match status" value="2"/>
</dbReference>
<evidence type="ECO:0000256" key="1">
    <source>
        <dbReference type="ARBA" id="ARBA00004442"/>
    </source>
</evidence>
<feature type="domain" description="Transferrin-binding protein B C-lobe/N-lobe beta-barrel" evidence="2">
    <location>
        <begin position="432"/>
        <end position="561"/>
    </location>
</feature>
<evidence type="ECO:0000313" key="3">
    <source>
        <dbReference type="EMBL" id="NYT38404.1"/>
    </source>
</evidence>
<proteinExistence type="predicted"/>
<gene>
    <name evidence="3" type="ORF">H0A68_16090</name>
</gene>
<reference evidence="3 4" key="1">
    <citation type="submission" date="2020-07" db="EMBL/GenBank/DDBJ databases">
        <title>Taxonomic revisions and descriptions of new bacterial species based on genomic comparisons in the high-G+C-content subgroup of the family Alcaligenaceae.</title>
        <authorList>
            <person name="Szabo A."/>
            <person name="Felfoldi T."/>
        </authorList>
    </citation>
    <scope>NUCLEOTIDE SEQUENCE [LARGE SCALE GENOMIC DNA]</scope>
    <source>
        <strain evidence="3 4">DSM 25264</strain>
    </source>
</reference>
<accession>A0A853FC64</accession>
<dbReference type="Pfam" id="PF01298">
    <property type="entry name" value="TbpB_B_D"/>
    <property type="match status" value="2"/>
</dbReference>
<name>A0A853FC64_9BURK</name>
<dbReference type="Proteomes" id="UP000580517">
    <property type="component" value="Unassembled WGS sequence"/>
</dbReference>
<dbReference type="GO" id="GO:0009279">
    <property type="term" value="C:cell outer membrane"/>
    <property type="evidence" value="ECO:0007669"/>
    <property type="project" value="UniProtKB-SubCell"/>
</dbReference>
<evidence type="ECO:0000259" key="2">
    <source>
        <dbReference type="Pfam" id="PF01298"/>
    </source>
</evidence>
<dbReference type="RefSeq" id="WP_129970219.1">
    <property type="nucleotide sequence ID" value="NZ_JACCEW010000005.1"/>
</dbReference>
<dbReference type="OrthoDB" id="5673741at2"/>
<evidence type="ECO:0000313" key="4">
    <source>
        <dbReference type="Proteomes" id="UP000580517"/>
    </source>
</evidence>
<organism evidence="3 4">
    <name type="scientific">Allopusillimonas soli</name>
    <dbReference type="NCBI Taxonomy" id="659016"/>
    <lineage>
        <taxon>Bacteria</taxon>
        <taxon>Pseudomonadati</taxon>
        <taxon>Pseudomonadota</taxon>
        <taxon>Betaproteobacteria</taxon>
        <taxon>Burkholderiales</taxon>
        <taxon>Alcaligenaceae</taxon>
        <taxon>Allopusillimonas</taxon>
    </lineage>
</organism>